<protein>
    <submittedName>
        <fullName evidence="2">Uncharacterized protein</fullName>
    </submittedName>
</protein>
<accession>A0A286UAY8</accession>
<organism evidence="2 3">
    <name type="scientific">Pyrrhoderma noxium</name>
    <dbReference type="NCBI Taxonomy" id="2282107"/>
    <lineage>
        <taxon>Eukaryota</taxon>
        <taxon>Fungi</taxon>
        <taxon>Dikarya</taxon>
        <taxon>Basidiomycota</taxon>
        <taxon>Agaricomycotina</taxon>
        <taxon>Agaricomycetes</taxon>
        <taxon>Hymenochaetales</taxon>
        <taxon>Hymenochaetaceae</taxon>
        <taxon>Pyrrhoderma</taxon>
    </lineage>
</organism>
<reference evidence="2 3" key="1">
    <citation type="journal article" date="2017" name="Mol. Ecol.">
        <title>Comparative and population genomic landscape of Phellinus noxius: A hypervariable fungus causing root rot in trees.</title>
        <authorList>
            <person name="Chung C.L."/>
            <person name="Lee T.J."/>
            <person name="Akiba M."/>
            <person name="Lee H.H."/>
            <person name="Kuo T.H."/>
            <person name="Liu D."/>
            <person name="Ke H.M."/>
            <person name="Yokoi T."/>
            <person name="Roa M.B."/>
            <person name="Lu M.J."/>
            <person name="Chang Y.Y."/>
            <person name="Ann P.J."/>
            <person name="Tsai J.N."/>
            <person name="Chen C.Y."/>
            <person name="Tzean S.S."/>
            <person name="Ota Y."/>
            <person name="Hattori T."/>
            <person name="Sahashi N."/>
            <person name="Liou R.F."/>
            <person name="Kikuchi T."/>
            <person name="Tsai I.J."/>
        </authorList>
    </citation>
    <scope>NUCLEOTIDE SEQUENCE [LARGE SCALE GENOMIC DNA]</scope>
    <source>
        <strain evidence="2 3">FFPRI411160</strain>
    </source>
</reference>
<keyword evidence="3" id="KW-1185">Reference proteome</keyword>
<feature type="compositionally biased region" description="Polar residues" evidence="1">
    <location>
        <begin position="145"/>
        <end position="156"/>
    </location>
</feature>
<feature type="compositionally biased region" description="Basic and acidic residues" evidence="1">
    <location>
        <begin position="133"/>
        <end position="142"/>
    </location>
</feature>
<feature type="region of interest" description="Disordered" evidence="1">
    <location>
        <begin position="95"/>
        <end position="156"/>
    </location>
</feature>
<sequence>MFAYLFSLTSMTQTLVTKGEARAQNGFYMLEEYSEDSLCIVRHRSLYALCYVEQHRSSKPPRGLVHTPIVTNLKQTTSLLQASNGSLVIVDHHEQEGQSDEGQGDETNQSSEELPEGVGYNRSTDESSTIKPSDMKYDRDPEVQNPATDNTQTGTSCSVSLEAVEDSKPFESKNSIPSSSIDIKMVNPIENDEVKDDDDDDDAIEITLELDPDCPWKIRIDLVRIGGDFILEPEALLDIQHLRCQMAIRETGSYDCDRTRNFEYRPSMLSNRLY</sequence>
<evidence type="ECO:0000313" key="2">
    <source>
        <dbReference type="EMBL" id="PAV16727.1"/>
    </source>
</evidence>
<dbReference type="InParanoid" id="A0A286UAY8"/>
<evidence type="ECO:0000256" key="1">
    <source>
        <dbReference type="SAM" id="MobiDB-lite"/>
    </source>
</evidence>
<proteinExistence type="predicted"/>
<dbReference type="Proteomes" id="UP000217199">
    <property type="component" value="Unassembled WGS sequence"/>
</dbReference>
<evidence type="ECO:0000313" key="3">
    <source>
        <dbReference type="Proteomes" id="UP000217199"/>
    </source>
</evidence>
<gene>
    <name evidence="2" type="ORF">PNOK_0834700</name>
</gene>
<name>A0A286UAY8_9AGAM</name>
<dbReference type="EMBL" id="NBII01000008">
    <property type="protein sequence ID" value="PAV16727.1"/>
    <property type="molecule type" value="Genomic_DNA"/>
</dbReference>
<dbReference type="AlphaFoldDB" id="A0A286UAY8"/>
<comment type="caution">
    <text evidence="2">The sequence shown here is derived from an EMBL/GenBank/DDBJ whole genome shotgun (WGS) entry which is preliminary data.</text>
</comment>